<gene>
    <name evidence="2" type="ORF">AAFP32_01900</name>
</gene>
<accession>A0AAU7ULZ3</accession>
<evidence type="ECO:0000256" key="1">
    <source>
        <dbReference type="SAM" id="MobiDB-lite"/>
    </source>
</evidence>
<reference evidence="2" key="1">
    <citation type="submission" date="2024-06" db="EMBL/GenBank/DDBJ databases">
        <title>Brevibacterium koreense sp. nov., isolated from jogae-jeotgal, a Korean fermented seafood.</title>
        <authorList>
            <person name="Whon T.W."/>
            <person name="Nam S."/>
            <person name="Kim Y."/>
        </authorList>
    </citation>
    <scope>NUCLEOTIDE SEQUENCE</scope>
    <source>
        <strain evidence="2">CBA3109</strain>
    </source>
</reference>
<dbReference type="RefSeq" id="WP_350270394.1">
    <property type="nucleotide sequence ID" value="NZ_CP158281.1"/>
</dbReference>
<dbReference type="AlphaFoldDB" id="A0AAU7ULZ3"/>
<dbReference type="KEGG" id="bkr:AAFP32_01900"/>
<evidence type="ECO:0008006" key="3">
    <source>
        <dbReference type="Google" id="ProtNLM"/>
    </source>
</evidence>
<dbReference type="EMBL" id="CP158281">
    <property type="protein sequence ID" value="XBV89509.1"/>
    <property type="molecule type" value="Genomic_DNA"/>
</dbReference>
<evidence type="ECO:0000313" key="2">
    <source>
        <dbReference type="EMBL" id="XBV89509.1"/>
    </source>
</evidence>
<protein>
    <recommendedName>
        <fullName evidence="3">YtxH domain-containing protein</fullName>
    </recommendedName>
</protein>
<organism evidence="2">
    <name type="scientific">Brevibacterium koreense</name>
    <dbReference type="NCBI Taxonomy" id="3140787"/>
    <lineage>
        <taxon>Bacteria</taxon>
        <taxon>Bacillati</taxon>
        <taxon>Actinomycetota</taxon>
        <taxon>Actinomycetes</taxon>
        <taxon>Micrococcales</taxon>
        <taxon>Brevibacteriaceae</taxon>
        <taxon>Brevibacterium</taxon>
    </lineage>
</organism>
<feature type="region of interest" description="Disordered" evidence="1">
    <location>
        <begin position="102"/>
        <end position="148"/>
    </location>
</feature>
<feature type="compositionally biased region" description="Polar residues" evidence="1">
    <location>
        <begin position="119"/>
        <end position="132"/>
    </location>
</feature>
<name>A0AAU7ULZ3_9MICO</name>
<proteinExistence type="predicted"/>
<sequence>MKKKLILATGIGVGFVLGSRAGRKQYNALVARTREMWNSPQLQRFIGAVTGSVKDRAPDIAGQAGAKAKQFGAGAADEARSRGQAGLADTLDKAGDFAQGAAKSVGEAASNAAARHSNDSSGSSPTDTSAETSPEAAPTQAPRHESDA</sequence>